<evidence type="ECO:0000256" key="1">
    <source>
        <dbReference type="ARBA" id="ARBA00022679"/>
    </source>
</evidence>
<dbReference type="Proteomes" id="UP000823401">
    <property type="component" value="Unassembled WGS sequence"/>
</dbReference>
<dbReference type="CDD" id="cd16935">
    <property type="entry name" value="HATPase_AgrC-ComD-like"/>
    <property type="match status" value="1"/>
</dbReference>
<dbReference type="InterPro" id="IPR032834">
    <property type="entry name" value="NatK-like_C"/>
</dbReference>
<evidence type="ECO:0000313" key="6">
    <source>
        <dbReference type="EMBL" id="MBG9977983.1"/>
    </source>
</evidence>
<feature type="domain" description="Histidine kinase" evidence="5">
    <location>
        <begin position="150"/>
        <end position="334"/>
    </location>
</feature>
<comment type="caution">
    <text evidence="6">The sequence shown here is derived from an EMBL/GenBank/DDBJ whole genome shotgun (WGS) entry which is preliminary data.</text>
</comment>
<feature type="transmembrane region" description="Helical" evidence="4">
    <location>
        <begin position="92"/>
        <end position="111"/>
    </location>
</feature>
<keyword evidence="4" id="KW-0812">Transmembrane</keyword>
<keyword evidence="4" id="KW-1133">Transmembrane helix</keyword>
<keyword evidence="3" id="KW-0902">Two-component regulatory system</keyword>
<reference evidence="6 7" key="1">
    <citation type="submission" date="2020-07" db="EMBL/GenBank/DDBJ databases">
        <title>Facklamia lactis sp. nov., isolated from raw milk.</title>
        <authorList>
            <person name="Doll E.V."/>
            <person name="Huptas C."/>
            <person name="Staib L."/>
            <person name="Wenning M."/>
            <person name="Scherer S."/>
        </authorList>
    </citation>
    <scope>NUCLEOTIDE SEQUENCE [LARGE SCALE GENOMIC DNA]</scope>
    <source>
        <strain evidence="6 7">DSM 104272</strain>
    </source>
</reference>
<dbReference type="SUPFAM" id="SSF55874">
    <property type="entry name" value="ATPase domain of HSP90 chaperone/DNA topoisomerase II/histidine kinase"/>
    <property type="match status" value="1"/>
</dbReference>
<evidence type="ECO:0000256" key="2">
    <source>
        <dbReference type="ARBA" id="ARBA00022777"/>
    </source>
</evidence>
<keyword evidence="4" id="KW-0472">Membrane</keyword>
<feature type="transmembrane region" description="Helical" evidence="4">
    <location>
        <begin position="28"/>
        <end position="50"/>
    </location>
</feature>
<keyword evidence="1" id="KW-0808">Transferase</keyword>
<proteinExistence type="predicted"/>
<dbReference type="PANTHER" id="PTHR40448">
    <property type="entry name" value="TWO-COMPONENT SENSOR HISTIDINE KINASE"/>
    <property type="match status" value="1"/>
</dbReference>
<name>A0ABS0LI71_9LACT</name>
<keyword evidence="7" id="KW-1185">Reference proteome</keyword>
<evidence type="ECO:0000259" key="5">
    <source>
        <dbReference type="PROSITE" id="PS50109"/>
    </source>
</evidence>
<gene>
    <name evidence="6" type="ORF">HYQ42_04205</name>
</gene>
<evidence type="ECO:0000256" key="3">
    <source>
        <dbReference type="ARBA" id="ARBA00023012"/>
    </source>
</evidence>
<dbReference type="EMBL" id="JACCEL010000007">
    <property type="protein sequence ID" value="MBG9977983.1"/>
    <property type="molecule type" value="Genomic_DNA"/>
</dbReference>
<dbReference type="PROSITE" id="PS50109">
    <property type="entry name" value="HIS_KIN"/>
    <property type="match status" value="1"/>
</dbReference>
<dbReference type="GO" id="GO:0016301">
    <property type="term" value="F:kinase activity"/>
    <property type="evidence" value="ECO:0007669"/>
    <property type="project" value="UniProtKB-KW"/>
</dbReference>
<dbReference type="Pfam" id="PF14501">
    <property type="entry name" value="HATPase_c_5"/>
    <property type="match status" value="1"/>
</dbReference>
<protein>
    <submittedName>
        <fullName evidence="6">Sensor histidine kinase</fullName>
    </submittedName>
</protein>
<feature type="transmembrane region" description="Helical" evidence="4">
    <location>
        <begin position="62"/>
        <end position="86"/>
    </location>
</feature>
<evidence type="ECO:0000256" key="4">
    <source>
        <dbReference type="SAM" id="Phobius"/>
    </source>
</evidence>
<keyword evidence="2 6" id="KW-0418">Kinase</keyword>
<accession>A0ABS0LI71</accession>
<dbReference type="InterPro" id="IPR036890">
    <property type="entry name" value="HATPase_C_sf"/>
</dbReference>
<dbReference type="RefSeq" id="WP_197104111.1">
    <property type="nucleotide sequence ID" value="NZ_JACCEL010000007.1"/>
</dbReference>
<sequence>MLALFIIIELIVVTLLNIYTIDFQDTSSYQSIMSVVFTYLVEFLFIKYLHRRKYRALHKNKNIFLYTIQFIIPLITIIIFLLFLWINLSGTILMSLALFFLLINIILFELYDALAKSFDLLSEQQNFKQEQLEYASHLRLLESHNEEWRQFRHDIKNRLTPLYGFIRQYPNSELESILIDIVPDNLQKPVIETGHIAIDGIINSKLHSVSDNEIEVITDIVVPKDIYIDSIDLAVLLGNLLDNAIEGCLTVEANRIIKLKILFEGNRLKVRIANTFDGIVNKQGQQILSRKDDTSIHGFGLKSVQRIVEKYQGLLKIDHTQETFTVSIILNETPSENVDKEVKDD</sequence>
<dbReference type="InterPro" id="IPR005467">
    <property type="entry name" value="His_kinase_dom"/>
</dbReference>
<organism evidence="6 7">
    <name type="scientific">Ruoffia tabacinasalis</name>
    <dbReference type="NCBI Taxonomy" id="87458"/>
    <lineage>
        <taxon>Bacteria</taxon>
        <taxon>Bacillati</taxon>
        <taxon>Bacillota</taxon>
        <taxon>Bacilli</taxon>
        <taxon>Lactobacillales</taxon>
        <taxon>Aerococcaceae</taxon>
        <taxon>Ruoffia</taxon>
    </lineage>
</organism>
<dbReference type="PANTHER" id="PTHR40448:SF1">
    <property type="entry name" value="TWO-COMPONENT SENSOR HISTIDINE KINASE"/>
    <property type="match status" value="1"/>
</dbReference>
<evidence type="ECO:0000313" key="7">
    <source>
        <dbReference type="Proteomes" id="UP000823401"/>
    </source>
</evidence>
<dbReference type="Gene3D" id="3.30.565.10">
    <property type="entry name" value="Histidine kinase-like ATPase, C-terminal domain"/>
    <property type="match status" value="1"/>
</dbReference>